<dbReference type="AlphaFoldDB" id="A0AB34C255"/>
<dbReference type="EMBL" id="VWPC01000019">
    <property type="protein sequence ID" value="KAA5840232.1"/>
    <property type="molecule type" value="Genomic_DNA"/>
</dbReference>
<evidence type="ECO:0000313" key="1">
    <source>
        <dbReference type="EMBL" id="KAA5840232.1"/>
    </source>
</evidence>
<name>A0AB34C255_9PSED</name>
<dbReference type="Proteomes" id="UP000323924">
    <property type="component" value="Unassembled WGS sequence"/>
</dbReference>
<sequence length="198" mass="22636">MPEEKVVMYESPEAASIQTVTGWVDPSGRFWGNDEHMARYCGSTHRQCAKNPAHPIHRTNGWCRDCREEGRAARFAAMPTRIWGGEPITDYDGDDYFFDEESLRDHIIDNEINLADLKLVFCTPNYPREIDPSDYFYDDLPEDGEIHDDQLLAALELVNEMISKHGPMSWSPSNEAVELPQAFIEMINAERKEAEVAP</sequence>
<accession>A0AB34C255</accession>
<proteinExistence type="predicted"/>
<dbReference type="RefSeq" id="WP_150052278.1">
    <property type="nucleotide sequence ID" value="NZ_VWPC01000019.1"/>
</dbReference>
<organism evidence="1 2">
    <name type="scientific">Pseudomonas chlororaphis</name>
    <dbReference type="NCBI Taxonomy" id="587753"/>
    <lineage>
        <taxon>Bacteria</taxon>
        <taxon>Pseudomonadati</taxon>
        <taxon>Pseudomonadota</taxon>
        <taxon>Gammaproteobacteria</taxon>
        <taxon>Pseudomonadales</taxon>
        <taxon>Pseudomonadaceae</taxon>
        <taxon>Pseudomonas</taxon>
    </lineage>
</organism>
<gene>
    <name evidence="1" type="ORF">F2A38_19585</name>
</gene>
<evidence type="ECO:0008006" key="3">
    <source>
        <dbReference type="Google" id="ProtNLM"/>
    </source>
</evidence>
<reference evidence="1 2" key="1">
    <citation type="submission" date="2019-09" db="EMBL/GenBank/DDBJ databases">
        <authorList>
            <person name="Vacheron J."/>
            <person name="Dubost A."/>
            <person name="Prigent-Combaret C."/>
            <person name="Muller D."/>
        </authorList>
    </citation>
    <scope>NUCLEOTIDE SEQUENCE [LARGE SCALE GENOMIC DNA]</scope>
    <source>
        <strain evidence="1 2">JV497</strain>
    </source>
</reference>
<evidence type="ECO:0000313" key="2">
    <source>
        <dbReference type="Proteomes" id="UP000323924"/>
    </source>
</evidence>
<protein>
    <recommendedName>
        <fullName evidence="3">Phage protein</fullName>
    </recommendedName>
</protein>
<comment type="caution">
    <text evidence="1">The sequence shown here is derived from an EMBL/GenBank/DDBJ whole genome shotgun (WGS) entry which is preliminary data.</text>
</comment>